<gene>
    <name evidence="1" type="ORF">SAMN04488116_0603</name>
</gene>
<dbReference type="InterPro" id="IPR021953">
    <property type="entry name" value="DUF3570"/>
</dbReference>
<accession>A0A1M5IBL3</accession>
<evidence type="ECO:0008006" key="3">
    <source>
        <dbReference type="Google" id="ProtNLM"/>
    </source>
</evidence>
<dbReference type="OrthoDB" id="5450709at2"/>
<dbReference type="STRING" id="570519.SAMN04488116_0603"/>
<keyword evidence="2" id="KW-1185">Reference proteome</keyword>
<reference evidence="2" key="1">
    <citation type="submission" date="2016-11" db="EMBL/GenBank/DDBJ databases">
        <authorList>
            <person name="Varghese N."/>
            <person name="Submissions S."/>
        </authorList>
    </citation>
    <scope>NUCLEOTIDE SEQUENCE [LARGE SCALE GENOMIC DNA]</scope>
    <source>
        <strain evidence="2">DSM 22638</strain>
    </source>
</reference>
<dbReference type="AlphaFoldDB" id="A0A1M5IBL3"/>
<dbReference type="EMBL" id="FQWL01000001">
    <property type="protein sequence ID" value="SHG25764.1"/>
    <property type="molecule type" value="Genomic_DNA"/>
</dbReference>
<evidence type="ECO:0000313" key="1">
    <source>
        <dbReference type="EMBL" id="SHG25764.1"/>
    </source>
</evidence>
<proteinExistence type="predicted"/>
<dbReference type="Pfam" id="PF12094">
    <property type="entry name" value="DUF3570"/>
    <property type="match status" value="1"/>
</dbReference>
<dbReference type="RefSeq" id="WP_073176406.1">
    <property type="nucleotide sequence ID" value="NZ_FQWL01000001.1"/>
</dbReference>
<dbReference type="Proteomes" id="UP000184532">
    <property type="component" value="Unassembled WGS sequence"/>
</dbReference>
<name>A0A1M5IBL3_9FLAO</name>
<evidence type="ECO:0000313" key="2">
    <source>
        <dbReference type="Proteomes" id="UP000184532"/>
    </source>
</evidence>
<protein>
    <recommendedName>
        <fullName evidence="3">DUF3570 domain-containing protein</fullName>
    </recommendedName>
</protein>
<sequence length="410" mass="46796">MNKRTILVGSLAFSILFGKAQKPKNKAFKVRETEVELLYNHYIQDGDNSAVTGGEGTERLIVYGPSFGLKKTFGKNGINFQLGADIISSASTDNIDRVQSSASRLDARSYTNLGYSRYFEKSKSSISIGLSGSIESDYFSFGKYLGWTKTSKSDMQTYSAELQVFNDDLRWGRLDDGFLSEPQFLIYPVELRFQEWYDEYKRDSYNLNLGFTQVLDQRNTIGIFTALSLQKGLLATPFHRIFFTDNTRAVEQLPDQRQKLAISLKWNTFTSGGVILRNKIAGYTDDFGILGLTIDNETAIKLSPKWTLLPSARYYIQQGSKYFAAKGEHDANETYYTSDYDLSSINSLTIGMGWRHWPAVRKNRGLHSFSIQYFYYSRSNGLRAHTLATSFNFLKKKALKEKRPKRRNKN</sequence>
<organism evidence="1 2">
    <name type="scientific">Flagellimonas flava</name>
    <dbReference type="NCBI Taxonomy" id="570519"/>
    <lineage>
        <taxon>Bacteria</taxon>
        <taxon>Pseudomonadati</taxon>
        <taxon>Bacteroidota</taxon>
        <taxon>Flavobacteriia</taxon>
        <taxon>Flavobacteriales</taxon>
        <taxon>Flavobacteriaceae</taxon>
        <taxon>Flagellimonas</taxon>
    </lineage>
</organism>